<reference evidence="1 2" key="1">
    <citation type="submission" date="2018-08" db="EMBL/GenBank/DDBJ databases">
        <title>Genomic Encyclopedia of Archaeal and Bacterial Type Strains, Phase II (KMG-II): from individual species to whole genera.</title>
        <authorList>
            <person name="Goeker M."/>
        </authorList>
    </citation>
    <scope>NUCLEOTIDE SEQUENCE [LARGE SCALE GENOMIC DNA]</scope>
    <source>
        <strain evidence="1 2">ATCC 27112</strain>
    </source>
</reference>
<dbReference type="AlphaFoldDB" id="A0A397S0I8"/>
<gene>
    <name evidence="1" type="ORF">EI71_00698</name>
</gene>
<dbReference type="RefSeq" id="WP_119015865.1">
    <property type="nucleotide sequence ID" value="NZ_QXEV01000005.1"/>
</dbReference>
<dbReference type="InParanoid" id="A0A397S0I8"/>
<organism evidence="1 2">
    <name type="scientific">Anaeroplasma bactoclasticum</name>
    <dbReference type="NCBI Taxonomy" id="2088"/>
    <lineage>
        <taxon>Bacteria</taxon>
        <taxon>Bacillati</taxon>
        <taxon>Mycoplasmatota</taxon>
        <taxon>Mollicutes</taxon>
        <taxon>Anaeroplasmatales</taxon>
        <taxon>Anaeroplasmataceae</taxon>
        <taxon>Anaeroplasma</taxon>
    </lineage>
</organism>
<evidence type="ECO:0000313" key="1">
    <source>
        <dbReference type="EMBL" id="RIA77915.1"/>
    </source>
</evidence>
<dbReference type="EMBL" id="QXEV01000005">
    <property type="protein sequence ID" value="RIA77915.1"/>
    <property type="molecule type" value="Genomic_DNA"/>
</dbReference>
<sequence length="248" mass="29773">MKKNIEGIEIEVINNHRFYLYPIEKKDKQLNFTTPQEIYYAGRAIDFVAGQKSWKTTIVSLFNYLYNMNPISDSEIINYVIPWLGRPIISKSEHYKASTVLCNGLYINLSFNSTQYYWILGDIIDLFKMDRNLFKVLLFFEPIAENRKLLSYIKDKNRNQFELYLKEKSLNFATIMKNVDTINTIFAKESSYVDLYYFDDHTRFYNEVHRFLRKISQKGKLDYAQKFEGTLKYLKDFYSDTKNIEFRY</sequence>
<evidence type="ECO:0000313" key="2">
    <source>
        <dbReference type="Proteomes" id="UP000266506"/>
    </source>
</evidence>
<dbReference type="Proteomes" id="UP000266506">
    <property type="component" value="Unassembled WGS sequence"/>
</dbReference>
<accession>A0A397S0I8</accession>
<comment type="caution">
    <text evidence="1">The sequence shown here is derived from an EMBL/GenBank/DDBJ whole genome shotgun (WGS) entry which is preliminary data.</text>
</comment>
<name>A0A397S0I8_9MOLU</name>
<proteinExistence type="predicted"/>
<keyword evidence="2" id="KW-1185">Reference proteome</keyword>
<protein>
    <submittedName>
        <fullName evidence="1">Uncharacterized protein</fullName>
    </submittedName>
</protein>